<dbReference type="KEGG" id="cfr:116666893"/>
<feature type="region of interest" description="Disordered" evidence="1">
    <location>
        <begin position="1"/>
        <end position="88"/>
    </location>
</feature>
<dbReference type="RefSeq" id="XP_032346503.1">
    <property type="nucleotide sequence ID" value="XM_032490612.1"/>
</dbReference>
<evidence type="ECO:0000313" key="3">
    <source>
        <dbReference type="RefSeq" id="XP_032346503.1"/>
    </source>
</evidence>
<accession>A0A8B8TX54</accession>
<organism evidence="2 3">
    <name type="scientific">Camelus ferus</name>
    <name type="common">Wild bactrian camel</name>
    <name type="synonym">Camelus bactrianus ferus</name>
    <dbReference type="NCBI Taxonomy" id="419612"/>
    <lineage>
        <taxon>Eukaryota</taxon>
        <taxon>Metazoa</taxon>
        <taxon>Chordata</taxon>
        <taxon>Craniata</taxon>
        <taxon>Vertebrata</taxon>
        <taxon>Euteleostomi</taxon>
        <taxon>Mammalia</taxon>
        <taxon>Eutheria</taxon>
        <taxon>Laurasiatheria</taxon>
        <taxon>Artiodactyla</taxon>
        <taxon>Tylopoda</taxon>
        <taxon>Camelidae</taxon>
        <taxon>Camelus</taxon>
    </lineage>
</organism>
<evidence type="ECO:0000256" key="1">
    <source>
        <dbReference type="SAM" id="MobiDB-lite"/>
    </source>
</evidence>
<dbReference type="Proteomes" id="UP000694856">
    <property type="component" value="Chromosome 11"/>
</dbReference>
<feature type="compositionally biased region" description="Pro residues" evidence="1">
    <location>
        <begin position="36"/>
        <end position="46"/>
    </location>
</feature>
<feature type="compositionally biased region" description="Polar residues" evidence="1">
    <location>
        <begin position="203"/>
        <end position="212"/>
    </location>
</feature>
<sequence>MAAAHPAPATQQSPGSQRPRHTWGEAGGPFLQGTPPSSPNIPPRPVNPQQLPPWHRRHAGPALLRPSLPHCPERPRAQPSAGRPAAPLGPVSGRAFLLRHCELLSLPCRAGLAGPPGGGRPQWAVTEGGLSQGMAFGWGPHPCCSRTSPVGASWTPGPQTPLFVELERLPWKPGPPRPRLSQAPTVSASVGRSPAAPPAGAQTGLSGLNSRVPTRTHMHTPCTRPPRTHTHARALTHICQHAILWLLRSPVTELETVNVKNRPLCCPRTGRWNGPRRNWSWGQSNASVVQHPSGRELKLRAQEAQMLGVYFGPLEPGAPQGLEEQ</sequence>
<feature type="region of interest" description="Disordered" evidence="1">
    <location>
        <begin position="172"/>
        <end position="228"/>
    </location>
</feature>
<name>A0A8B8TX54_CAMFR</name>
<evidence type="ECO:0000313" key="2">
    <source>
        <dbReference type="Proteomes" id="UP000694856"/>
    </source>
</evidence>
<reference evidence="3" key="1">
    <citation type="submission" date="2025-08" db="UniProtKB">
        <authorList>
            <consortium name="RefSeq"/>
        </authorList>
    </citation>
    <scope>IDENTIFICATION</scope>
    <source>
        <tissue evidence="3">Ear skin</tissue>
    </source>
</reference>
<dbReference type="AlphaFoldDB" id="A0A8B8TX54"/>
<feature type="compositionally biased region" description="Low complexity" evidence="1">
    <location>
        <begin position="213"/>
        <end position="222"/>
    </location>
</feature>
<proteinExistence type="predicted"/>
<keyword evidence="2" id="KW-1185">Reference proteome</keyword>
<dbReference type="GeneID" id="116666893"/>
<protein>
    <submittedName>
        <fullName evidence="3">Translation initiation factor IF-2-like</fullName>
    </submittedName>
</protein>
<gene>
    <name evidence="3" type="primary">LOC116666893</name>
</gene>